<dbReference type="OrthoDB" id="7191982at2"/>
<dbReference type="PROSITE" id="PS51257">
    <property type="entry name" value="PROKAR_LIPOPROTEIN"/>
    <property type="match status" value="1"/>
</dbReference>
<evidence type="ECO:0000256" key="3">
    <source>
        <dbReference type="ARBA" id="ARBA00019758"/>
    </source>
</evidence>
<proteinExistence type="predicted"/>
<dbReference type="Proteomes" id="UP000267469">
    <property type="component" value="Unassembled WGS sequence"/>
</dbReference>
<evidence type="ECO:0000313" key="8">
    <source>
        <dbReference type="Proteomes" id="UP000267469"/>
    </source>
</evidence>
<dbReference type="RefSeq" id="WP_123215337.1">
    <property type="nucleotide sequence ID" value="NZ_RJTM01000035.1"/>
</dbReference>
<dbReference type="AlphaFoldDB" id="A0A3N0EPU6"/>
<dbReference type="CDD" id="cd08586">
    <property type="entry name" value="PI-PLCc_BcPLC_like"/>
    <property type="match status" value="1"/>
</dbReference>
<dbReference type="GO" id="GO:0008081">
    <property type="term" value="F:phosphoric diester hydrolase activity"/>
    <property type="evidence" value="ECO:0007669"/>
    <property type="project" value="InterPro"/>
</dbReference>
<keyword evidence="8" id="KW-1185">Reference proteome</keyword>
<protein>
    <recommendedName>
        <fullName evidence="3">1-phosphatidylinositol phosphodiesterase</fullName>
        <ecNumber evidence="2">4.6.1.13</ecNumber>
    </recommendedName>
    <alternativeName>
        <fullName evidence="4">Phosphatidylinositol diacylglycerol-lyase</fullName>
    </alternativeName>
    <alternativeName>
        <fullName evidence="5">Phosphatidylinositol-specific phospholipase C</fullName>
    </alternativeName>
</protein>
<dbReference type="EMBL" id="RJTM01000035">
    <property type="protein sequence ID" value="RNL89900.1"/>
    <property type="molecule type" value="Genomic_DNA"/>
</dbReference>
<evidence type="ECO:0000256" key="5">
    <source>
        <dbReference type="ARBA" id="ARBA00030782"/>
    </source>
</evidence>
<dbReference type="GO" id="GO:0006629">
    <property type="term" value="P:lipid metabolic process"/>
    <property type="evidence" value="ECO:0007669"/>
    <property type="project" value="InterPro"/>
</dbReference>
<dbReference type="InterPro" id="IPR000909">
    <property type="entry name" value="PLipase_C_PInositol-sp_X_dom"/>
</dbReference>
<dbReference type="InterPro" id="IPR017946">
    <property type="entry name" value="PLC-like_Pdiesterase_TIM-brl"/>
</dbReference>
<evidence type="ECO:0000259" key="6">
    <source>
        <dbReference type="SMART" id="SM00148"/>
    </source>
</evidence>
<comment type="catalytic activity">
    <reaction evidence="1">
        <text>a 1,2-diacyl-sn-glycero-3-phospho-(1D-myo-inositol) = 1D-myo-inositol 1,2-cyclic phosphate + a 1,2-diacyl-sn-glycerol</text>
        <dbReference type="Rhea" id="RHEA:17093"/>
        <dbReference type="ChEBI" id="CHEBI:17815"/>
        <dbReference type="ChEBI" id="CHEBI:57880"/>
        <dbReference type="ChEBI" id="CHEBI:58484"/>
        <dbReference type="EC" id="4.6.1.13"/>
    </reaction>
</comment>
<dbReference type="PANTHER" id="PTHR13593">
    <property type="match status" value="1"/>
</dbReference>
<dbReference type="GO" id="GO:0004436">
    <property type="term" value="F:phosphatidylinositol diacylglycerol-lyase activity"/>
    <property type="evidence" value="ECO:0007669"/>
    <property type="project" value="UniProtKB-EC"/>
</dbReference>
<evidence type="ECO:0000313" key="7">
    <source>
        <dbReference type="EMBL" id="RNL89900.1"/>
    </source>
</evidence>
<dbReference type="PROSITE" id="PS50007">
    <property type="entry name" value="PIPLC_X_DOMAIN"/>
    <property type="match status" value="1"/>
</dbReference>
<dbReference type="Pfam" id="PF00388">
    <property type="entry name" value="PI-PLC-X"/>
    <property type="match status" value="1"/>
</dbReference>
<reference evidence="7 8" key="1">
    <citation type="submission" date="2018-10" db="EMBL/GenBank/DDBJ databases">
        <title>Sinomicrobium pectinilyticum sp. nov., a pectinase-producing bacterium isolated from alkaline and saline soil, and emended description of the genus Sinomicrobium.</title>
        <authorList>
            <person name="Cheng B."/>
            <person name="Li C."/>
            <person name="Lai Q."/>
            <person name="Du M."/>
            <person name="Shao Z."/>
            <person name="Xu P."/>
            <person name="Yang C."/>
        </authorList>
    </citation>
    <scope>NUCLEOTIDE SEQUENCE [LARGE SCALE GENOMIC DNA]</scope>
    <source>
        <strain evidence="7 8">5DNS001</strain>
    </source>
</reference>
<dbReference type="InterPro" id="IPR051057">
    <property type="entry name" value="PI-PLC_domain"/>
</dbReference>
<dbReference type="Gene3D" id="3.20.20.190">
    <property type="entry name" value="Phosphatidylinositol (PI) phosphodiesterase"/>
    <property type="match status" value="1"/>
</dbReference>
<dbReference type="PANTHER" id="PTHR13593:SF113">
    <property type="entry name" value="SI:DKEY-266F7.9"/>
    <property type="match status" value="1"/>
</dbReference>
<comment type="caution">
    <text evidence="7">The sequence shown here is derived from an EMBL/GenBank/DDBJ whole genome shotgun (WGS) entry which is preliminary data.</text>
</comment>
<evidence type="ECO:0000256" key="2">
    <source>
        <dbReference type="ARBA" id="ARBA00012581"/>
    </source>
</evidence>
<name>A0A3N0EPU6_SINP1</name>
<sequence length="329" mass="36873">MTYFKQHLWLAIVVLTTFSSCTQEEDFPGIDPKDGMLNPEAISHVTTFNAEDVANWMSYLPDAVSLGSLSIPGTHDSGARHEPVSGTAKTQSLSILEQLQAGVRFLDIRCRHYQDAFVIHHGSVYQHLNFDDVLNACRQFLQQHPDETIIMSVKEEYNAEGNTMSFPEEFNAYVQQDAELWHLAPGIPTLGDARGKIILFRRFGASEDIGMNASHNWADQATFTINNGNYSLRVQDEYVVSNNTTKFNKVVQVMEEALEGEVTDNTLYVSFASGYKQILWAIPNIPAVSDEINPLLNSYFSSADKGRYGIIPMDFVTEELAANIVRSNF</sequence>
<accession>A0A3N0EPU6</accession>
<dbReference type="SMART" id="SM00148">
    <property type="entry name" value="PLCXc"/>
    <property type="match status" value="1"/>
</dbReference>
<evidence type="ECO:0000256" key="1">
    <source>
        <dbReference type="ARBA" id="ARBA00001316"/>
    </source>
</evidence>
<gene>
    <name evidence="7" type="ORF">ED312_07240</name>
</gene>
<feature type="domain" description="Phosphatidylinositol-specific phospholipase C X" evidence="6">
    <location>
        <begin position="66"/>
        <end position="202"/>
    </location>
</feature>
<organism evidence="7 8">
    <name type="scientific">Sinomicrobium pectinilyticum</name>
    <dbReference type="NCBI Taxonomy" id="1084421"/>
    <lineage>
        <taxon>Bacteria</taxon>
        <taxon>Pseudomonadati</taxon>
        <taxon>Bacteroidota</taxon>
        <taxon>Flavobacteriia</taxon>
        <taxon>Flavobacteriales</taxon>
        <taxon>Flavobacteriaceae</taxon>
        <taxon>Sinomicrobium</taxon>
    </lineage>
</organism>
<evidence type="ECO:0000256" key="4">
    <source>
        <dbReference type="ARBA" id="ARBA00030474"/>
    </source>
</evidence>
<dbReference type="EC" id="4.6.1.13" evidence="2"/>
<dbReference type="SUPFAM" id="SSF51695">
    <property type="entry name" value="PLC-like phosphodiesterases"/>
    <property type="match status" value="1"/>
</dbReference>